<evidence type="ECO:0000313" key="4">
    <source>
        <dbReference type="Proteomes" id="UP000198406"/>
    </source>
</evidence>
<feature type="compositionally biased region" description="Low complexity" evidence="1">
    <location>
        <begin position="1"/>
        <end position="15"/>
    </location>
</feature>
<reference evidence="3 4" key="1">
    <citation type="journal article" date="2015" name="Plant Cell">
        <title>Oil accumulation by the oleaginous diatom Fistulifera solaris as revealed by the genome and transcriptome.</title>
        <authorList>
            <person name="Tanaka T."/>
            <person name="Maeda Y."/>
            <person name="Veluchamy A."/>
            <person name="Tanaka M."/>
            <person name="Abida H."/>
            <person name="Marechal E."/>
            <person name="Bowler C."/>
            <person name="Muto M."/>
            <person name="Sunaga Y."/>
            <person name="Tanaka M."/>
            <person name="Yoshino T."/>
            <person name="Taniguchi T."/>
            <person name="Fukuda Y."/>
            <person name="Nemoto M."/>
            <person name="Matsumoto M."/>
            <person name="Wong P.S."/>
            <person name="Aburatani S."/>
            <person name="Fujibuchi W."/>
        </authorList>
    </citation>
    <scope>NUCLEOTIDE SEQUENCE [LARGE SCALE GENOMIC DNA]</scope>
    <source>
        <strain evidence="3 4">JPCC DA0580</strain>
    </source>
</reference>
<sequence length="300" mass="33964">MVKLLSLSSTCTISSDSDDEPDHYGQVHPKETPDLIQKTLAQFAEELAERTVQKTPSNQEYLMAKEKCPELLTAQFELMFLRSEVFRVTDAVTRYLNYWKKRVEIFGDEKAFEPLTLDQALSEDGTALQIGYLRLLVGVTDPKGRSILFSDPSTQDRSKYTRLSLTRASWYVVHAALENENSQKYGVIVIGDPSRASFSQFDRKLSKIMLPCMQGAIPVRLSAYHVCKPPAFAALVLPLLKLCMSERVKKRVAFHTGSNADVLKSLRKYGIDKSCVPVELGGDVRIDHIRWMETRRQQGL</sequence>
<dbReference type="PANTHER" id="PTHR10174">
    <property type="entry name" value="ALPHA-TOCOPHEROL TRANSFER PROTEIN-RELATED"/>
    <property type="match status" value="1"/>
</dbReference>
<dbReference type="InterPro" id="IPR001251">
    <property type="entry name" value="CRAL-TRIO_dom"/>
</dbReference>
<dbReference type="GO" id="GO:0016020">
    <property type="term" value="C:membrane"/>
    <property type="evidence" value="ECO:0007669"/>
    <property type="project" value="TreeGrafter"/>
</dbReference>
<protein>
    <recommendedName>
        <fullName evidence="2">CRAL-TRIO domain-containing protein</fullName>
    </recommendedName>
</protein>
<accession>A0A1Z5KHP8</accession>
<dbReference type="OrthoDB" id="42195at2759"/>
<dbReference type="GO" id="GO:1902936">
    <property type="term" value="F:phosphatidylinositol bisphosphate binding"/>
    <property type="evidence" value="ECO:0007669"/>
    <property type="project" value="TreeGrafter"/>
</dbReference>
<dbReference type="SUPFAM" id="SSF52087">
    <property type="entry name" value="CRAL/TRIO domain"/>
    <property type="match status" value="1"/>
</dbReference>
<dbReference type="Proteomes" id="UP000198406">
    <property type="component" value="Unassembled WGS sequence"/>
</dbReference>
<dbReference type="PANTHER" id="PTHR10174:SF208">
    <property type="entry name" value="CRAL-TRIO DOMAIN-CONTAINING PROTEIN DDB_G0278031"/>
    <property type="match status" value="1"/>
</dbReference>
<organism evidence="3 4">
    <name type="scientific">Fistulifera solaris</name>
    <name type="common">Oleaginous diatom</name>
    <dbReference type="NCBI Taxonomy" id="1519565"/>
    <lineage>
        <taxon>Eukaryota</taxon>
        <taxon>Sar</taxon>
        <taxon>Stramenopiles</taxon>
        <taxon>Ochrophyta</taxon>
        <taxon>Bacillariophyta</taxon>
        <taxon>Bacillariophyceae</taxon>
        <taxon>Bacillariophycidae</taxon>
        <taxon>Naviculales</taxon>
        <taxon>Naviculaceae</taxon>
        <taxon>Fistulifera</taxon>
    </lineage>
</organism>
<proteinExistence type="predicted"/>
<feature type="domain" description="CRAL-TRIO" evidence="2">
    <location>
        <begin position="124"/>
        <end position="288"/>
    </location>
</feature>
<name>A0A1Z5KHP8_FISSO</name>
<dbReference type="Pfam" id="PF00650">
    <property type="entry name" value="CRAL_TRIO"/>
    <property type="match status" value="1"/>
</dbReference>
<dbReference type="SMART" id="SM00516">
    <property type="entry name" value="SEC14"/>
    <property type="match status" value="1"/>
</dbReference>
<evidence type="ECO:0000313" key="3">
    <source>
        <dbReference type="EMBL" id="GAX25747.1"/>
    </source>
</evidence>
<dbReference type="SUPFAM" id="SSF46938">
    <property type="entry name" value="CRAL/TRIO N-terminal domain"/>
    <property type="match status" value="1"/>
</dbReference>
<dbReference type="InterPro" id="IPR036273">
    <property type="entry name" value="CRAL/TRIO_N_dom_sf"/>
</dbReference>
<dbReference type="PROSITE" id="PS50191">
    <property type="entry name" value="CRAL_TRIO"/>
    <property type="match status" value="1"/>
</dbReference>
<dbReference type="EMBL" id="BDSP01000231">
    <property type="protein sequence ID" value="GAX25747.1"/>
    <property type="molecule type" value="Genomic_DNA"/>
</dbReference>
<gene>
    <name evidence="3" type="ORF">FisN_8Hh354</name>
</gene>
<keyword evidence="4" id="KW-1185">Reference proteome</keyword>
<comment type="caution">
    <text evidence="3">The sequence shown here is derived from an EMBL/GenBank/DDBJ whole genome shotgun (WGS) entry which is preliminary data.</text>
</comment>
<evidence type="ECO:0000256" key="1">
    <source>
        <dbReference type="SAM" id="MobiDB-lite"/>
    </source>
</evidence>
<dbReference type="InParanoid" id="A0A1Z5KHP8"/>
<feature type="region of interest" description="Disordered" evidence="1">
    <location>
        <begin position="1"/>
        <end position="30"/>
    </location>
</feature>
<dbReference type="AlphaFoldDB" id="A0A1Z5KHP8"/>
<dbReference type="InterPro" id="IPR036865">
    <property type="entry name" value="CRAL-TRIO_dom_sf"/>
</dbReference>
<dbReference type="Gene3D" id="3.40.525.10">
    <property type="entry name" value="CRAL-TRIO lipid binding domain"/>
    <property type="match status" value="1"/>
</dbReference>
<evidence type="ECO:0000259" key="2">
    <source>
        <dbReference type="PROSITE" id="PS50191"/>
    </source>
</evidence>
<dbReference type="CDD" id="cd00170">
    <property type="entry name" value="SEC14"/>
    <property type="match status" value="1"/>
</dbReference>